<dbReference type="SMART" id="SM00671">
    <property type="entry name" value="SEL1"/>
    <property type="match status" value="1"/>
</dbReference>
<dbReference type="InterPro" id="IPR011990">
    <property type="entry name" value="TPR-like_helical_dom_sf"/>
</dbReference>
<dbReference type="InterPro" id="IPR006597">
    <property type="entry name" value="Sel1-like"/>
</dbReference>
<dbReference type="STRING" id="391625.PPSIR1_27983"/>
<dbReference type="InterPro" id="IPR040239">
    <property type="entry name" value="HcpB-like"/>
</dbReference>
<accession>A6FZL9</accession>
<dbReference type="Gene3D" id="1.25.40.10">
    <property type="entry name" value="Tetratricopeptide repeat domain"/>
    <property type="match status" value="1"/>
</dbReference>
<evidence type="ECO:0000313" key="3">
    <source>
        <dbReference type="EMBL" id="EDM80825.1"/>
    </source>
</evidence>
<evidence type="ECO:0000256" key="1">
    <source>
        <dbReference type="ARBA" id="ARBA00008486"/>
    </source>
</evidence>
<dbReference type="Proteomes" id="UP000005801">
    <property type="component" value="Unassembled WGS sequence"/>
</dbReference>
<evidence type="ECO:0000256" key="2">
    <source>
        <dbReference type="ARBA" id="ARBA00022737"/>
    </source>
</evidence>
<organism evidence="3 4">
    <name type="scientific">Plesiocystis pacifica SIR-1</name>
    <dbReference type="NCBI Taxonomy" id="391625"/>
    <lineage>
        <taxon>Bacteria</taxon>
        <taxon>Pseudomonadati</taxon>
        <taxon>Myxococcota</taxon>
        <taxon>Polyangia</taxon>
        <taxon>Nannocystales</taxon>
        <taxon>Nannocystaceae</taxon>
        <taxon>Plesiocystis</taxon>
    </lineage>
</organism>
<protein>
    <submittedName>
        <fullName evidence="3">Uncharacterized protein</fullName>
    </submittedName>
</protein>
<gene>
    <name evidence="3" type="ORF">PPSIR1_27983</name>
</gene>
<dbReference type="SUPFAM" id="SSF81901">
    <property type="entry name" value="HCP-like"/>
    <property type="match status" value="1"/>
</dbReference>
<comment type="similarity">
    <text evidence="1">Belongs to the hcp beta-lactamase family.</text>
</comment>
<proteinExistence type="inferred from homology"/>
<name>A6FZL9_9BACT</name>
<keyword evidence="4" id="KW-1185">Reference proteome</keyword>
<keyword evidence="2" id="KW-0677">Repeat</keyword>
<dbReference type="AlphaFoldDB" id="A6FZL9"/>
<dbReference type="EMBL" id="ABCS01000007">
    <property type="protein sequence ID" value="EDM80825.1"/>
    <property type="molecule type" value="Genomic_DNA"/>
</dbReference>
<reference evidence="3 4" key="1">
    <citation type="submission" date="2007-06" db="EMBL/GenBank/DDBJ databases">
        <authorList>
            <person name="Shimkets L."/>
            <person name="Ferriera S."/>
            <person name="Johnson J."/>
            <person name="Kravitz S."/>
            <person name="Beeson K."/>
            <person name="Sutton G."/>
            <person name="Rogers Y.-H."/>
            <person name="Friedman R."/>
            <person name="Frazier M."/>
            <person name="Venter J.C."/>
        </authorList>
    </citation>
    <scope>NUCLEOTIDE SEQUENCE [LARGE SCALE GENOMIC DNA]</scope>
    <source>
        <strain evidence="3 4">SIR-1</strain>
    </source>
</reference>
<evidence type="ECO:0000313" key="4">
    <source>
        <dbReference type="Proteomes" id="UP000005801"/>
    </source>
</evidence>
<sequence length="206" mass="21783">MALALLAAGCPAATEEDPANTPPSLVQQCEAGRGEACMLLAADLRDRQGEAAALPYSIRACDADVAEACEALAAHCPTTPAAGEVPGRGRRTGEACRSRGQAALRAVEFELRKDRPAIRDTLDRGCALRSAPACASLGQLELEDGRHDRARVSLHRGCALESALSCHRLALIFRQGLGVPIDEDYASKQLERACSLGHRDSCNPDP</sequence>
<dbReference type="PANTHER" id="PTHR13891:SF1">
    <property type="entry name" value="CYTOCHROME C OXIDASE ASSEMBLY FACTOR 7"/>
    <property type="match status" value="1"/>
</dbReference>
<dbReference type="PANTHER" id="PTHR13891">
    <property type="entry name" value="CYTOCHROME C OXIDASE ASSEMBLY FACTOR 7"/>
    <property type="match status" value="1"/>
</dbReference>
<comment type="caution">
    <text evidence="3">The sequence shown here is derived from an EMBL/GenBank/DDBJ whole genome shotgun (WGS) entry which is preliminary data.</text>
</comment>